<feature type="repeat" description="ANK" evidence="3">
    <location>
        <begin position="1077"/>
        <end position="1109"/>
    </location>
</feature>
<evidence type="ECO:0000259" key="6">
    <source>
        <dbReference type="Pfam" id="PF14479"/>
    </source>
</evidence>
<feature type="repeat" description="ANK" evidence="3">
    <location>
        <begin position="1305"/>
        <end position="1337"/>
    </location>
</feature>
<dbReference type="Gene3D" id="3.40.50.300">
    <property type="entry name" value="P-loop containing nucleotide triphosphate hydrolases"/>
    <property type="match status" value="1"/>
</dbReference>
<dbReference type="HOGENOM" id="CLU_000288_34_8_1"/>
<feature type="signal peptide" evidence="5">
    <location>
        <begin position="1"/>
        <end position="23"/>
    </location>
</feature>
<organism evidence="9">
    <name type="scientific">Verticillium alfalfae (strain VaMs.102 / ATCC MYA-4576 / FGSC 10136)</name>
    <name type="common">Verticillium wilt of alfalfa</name>
    <name type="synonym">Verticillium albo-atrum</name>
    <dbReference type="NCBI Taxonomy" id="526221"/>
    <lineage>
        <taxon>Eukaryota</taxon>
        <taxon>Fungi</taxon>
        <taxon>Dikarya</taxon>
        <taxon>Ascomycota</taxon>
        <taxon>Pezizomycotina</taxon>
        <taxon>Sordariomycetes</taxon>
        <taxon>Hypocreomycetidae</taxon>
        <taxon>Glomerellales</taxon>
        <taxon>Plectosphaerellaceae</taxon>
        <taxon>Verticillium</taxon>
    </lineage>
</organism>
<dbReference type="eggNOG" id="KOG4177">
    <property type="taxonomic scope" value="Eukaryota"/>
</dbReference>
<dbReference type="Pfam" id="PF00023">
    <property type="entry name" value="Ank"/>
    <property type="match status" value="1"/>
</dbReference>
<evidence type="ECO:0000313" key="9">
    <source>
        <dbReference type="Proteomes" id="UP000008698"/>
    </source>
</evidence>
<feature type="chain" id="PRO_5003002707" evidence="5">
    <location>
        <begin position="24"/>
        <end position="1763"/>
    </location>
</feature>
<feature type="repeat" description="ANK" evidence="3">
    <location>
        <begin position="1207"/>
        <end position="1239"/>
    </location>
</feature>
<feature type="repeat" description="ANK" evidence="3">
    <location>
        <begin position="1141"/>
        <end position="1173"/>
    </location>
</feature>
<dbReference type="PROSITE" id="PS50088">
    <property type="entry name" value="ANK_REPEAT"/>
    <property type="match status" value="18"/>
</dbReference>
<keyword evidence="5" id="KW-0732">Signal</keyword>
<keyword evidence="2 3" id="KW-0040">ANK repeat</keyword>
<dbReference type="InterPro" id="IPR056884">
    <property type="entry name" value="NPHP3-like_N"/>
</dbReference>
<feature type="repeat" description="ANK" evidence="3">
    <location>
        <begin position="1611"/>
        <end position="1643"/>
    </location>
</feature>
<evidence type="ECO:0000256" key="2">
    <source>
        <dbReference type="ARBA" id="ARBA00023043"/>
    </source>
</evidence>
<dbReference type="PROSITE" id="PS50297">
    <property type="entry name" value="ANK_REP_REGION"/>
    <property type="match status" value="16"/>
</dbReference>
<dbReference type="InterPro" id="IPR036770">
    <property type="entry name" value="Ankyrin_rpt-contain_sf"/>
</dbReference>
<dbReference type="OrthoDB" id="539213at2759"/>
<dbReference type="RefSeq" id="XP_003007566.1">
    <property type="nucleotide sequence ID" value="XM_003007520.1"/>
</dbReference>
<dbReference type="SUPFAM" id="SSF48403">
    <property type="entry name" value="Ankyrin repeat"/>
    <property type="match status" value="3"/>
</dbReference>
<evidence type="ECO:0000256" key="3">
    <source>
        <dbReference type="PROSITE-ProRule" id="PRU00023"/>
    </source>
</evidence>
<sequence>MEAAGFAIGLVGLAGLFSSCVDAVARAHTYKSFSSDSQALDLQFSATKLRLETWGRAVGFAGAGAVAAVGYDAPLHHPALDDERIQRATVEIFGFVEQLCEEATNAGRLRLDTAADSSASRDPRMKPSGCGARRKLSWAMGGRLRRTEKLELFKELVQTLYNLVPPDDYEAGRPVASAWSTEFGQIMSRLEARARQDVHAWLRPIPGERYHDSLQRRLDGTCVWMLNESLFQQWMTSELSPGPSILWLHGPAGFGKTIMCANIIQHLTTTLTTPTAHFFFSSDASSSRDDPFLAIRSWVSQVISTHDGAFQLALERQECDPDPIATRHTIMSVFESIACLMPGCTFVLDGLDECTNIDGGDRDSVVVFLDAVMKALAGAKARLLVVSRFLAEIQHSLRGDEPESLREYKLRPSHVQADIAAYSRDVVEKKLQNKNTALRASLSNTMAERCEGQFLWIRLQGDSLRRGMSKKQLEDAVKDTPTNLERVYDHSWTLITQLKDADRTRAFALLRWAAFAQRPLTVVEVVEAVLVEETQQCDVDDLIDEIDEDYVETEIMGLCGPLLEVKTDVERCGHCTLHLHHFTVRQYLAGRLTTPGWVRSSQLHGQATREMLHHTFLAEVCIRYLDLPQVWARPLDSACRAPGSAFRDYAASFWYYHTKSGVASDPTLMQVAMEFCHSDNARWISWRTLRQMASGNKTSPAGPVLSALRLGVPELALCLLKTGSIRLTTWTSGAPPHSNPRCAFGLTSVIEAMIGLGADPCFIDTLGTTPLSLASGSENIEAVKILLQNNASARVPSKEDGSALYQASRYGPVDIVQLLLENHAVDTINDTVREEITPLHIACMNGHADIVRLLLSHGADPSKRCSTSLTAFGLAVYNGFAEIVRMFLEYGASAKGSDDDNVDPVHPCAQSGHLDLLHLLISHGADVTARSKTGRTALYLAAAGGEMAVVKTLVEMGVDVNARDQFGHTALVASADIGHLETVTYLLAHGACCHAVSRRGGTALSAAVRSNNASVVRAILQHSSLSASSECHKPRQREKPTSDEDLDALSGNSDVADDRLVLEPAQMVNIMNTHYGRGNAPIHLAAHNNNLELFELLLDHGADMNAVQADGVTALHTIVQSNYLDLAKSLLRRGVNADVGTVHKAIHYAVTEGRAEMVKLLLDSGVSIESTDVLGNTALNWAAKDGNTDLIRLLLERGADHAAVNVNGTTALHIVSQNGHTDCVRLLLEHGANPAAADSIGITPLHFASRHGHPDAVRLLLRHGANMRATCHHRSIPLANAAYYGQVDVVKVLIEHNASFEAADNASPPLRVAVSQGHAAVVKLLLDAGAAVDATEMDECPQTPLHTAVIAGRVDIVQMLLEKGADVARPLAEGPLPLYSAASHGHLEVTRALLDAGADVSAAGGHPVAGWPALFIAVHSDHEAVTRLLLERGADGNFASQDGNSPLQLAVRKSHTSIVKLLLENGADASGANTANVLRPLCVATWNGQIDIMKLLLGHGADPMAPSMNGLRPLDHAAETNNLEAMETLVKSRPGAAWAADKRARSLVHRAARSGHVDMFRLFLEHGVCAAPHERAELLHIAARYDRDAIIEALIAVAGIPSVEVDCRDEMQRTPLLLAARAGRLQAVRSLVRAGARLDTADWKGWTPLTAAEQCGRRAVAACLKRYQAEGDAQSTPGSFAPDGDDEVVAADEAAERGLAYCDSCLRDVPDDSGQECARCGDTLFYLCAECFGKGGGCIDPVHEFWPPRDAAATRGSAEAVAA</sequence>
<feature type="repeat" description="ANK" evidence="3">
    <location>
        <begin position="766"/>
        <end position="798"/>
    </location>
</feature>
<evidence type="ECO:0000256" key="1">
    <source>
        <dbReference type="ARBA" id="ARBA00022737"/>
    </source>
</evidence>
<feature type="repeat" description="ANK" evidence="3">
    <location>
        <begin position="1340"/>
        <end position="1367"/>
    </location>
</feature>
<feature type="repeat" description="ANK" evidence="3">
    <location>
        <begin position="1110"/>
        <end position="1142"/>
    </location>
</feature>
<feature type="compositionally biased region" description="Basic and acidic residues" evidence="4">
    <location>
        <begin position="1030"/>
        <end position="1042"/>
    </location>
</feature>
<reference evidence="9" key="1">
    <citation type="journal article" date="2011" name="PLoS Pathog.">
        <title>Comparative genomics yields insights into niche adaptation of plant vascular wilt pathogens.</title>
        <authorList>
            <person name="Klosterman S.J."/>
            <person name="Subbarao K.V."/>
            <person name="Kang S."/>
            <person name="Veronese P."/>
            <person name="Gold S.E."/>
            <person name="Thomma B.P.H.J."/>
            <person name="Chen Z."/>
            <person name="Henrissat B."/>
            <person name="Lee Y.-H."/>
            <person name="Park J."/>
            <person name="Garcia-Pedrajas M.D."/>
            <person name="Barbara D.J."/>
            <person name="Anchieta A."/>
            <person name="de Jonge R."/>
            <person name="Santhanam P."/>
            <person name="Maruthachalam K."/>
            <person name="Atallah Z."/>
            <person name="Amyotte S.G."/>
            <person name="Paz Z."/>
            <person name="Inderbitzin P."/>
            <person name="Hayes R.J."/>
            <person name="Heiman D.I."/>
            <person name="Young S."/>
            <person name="Zeng Q."/>
            <person name="Engels R."/>
            <person name="Galagan J."/>
            <person name="Cuomo C.A."/>
            <person name="Dobinson K.F."/>
            <person name="Ma L.-J."/>
        </authorList>
    </citation>
    <scope>NUCLEOTIDE SEQUENCE [LARGE SCALE GENOMIC DNA]</scope>
    <source>
        <strain evidence="9">VaMs.102 / ATCC MYA-4576 / FGSC 10136</strain>
    </source>
</reference>
<feature type="repeat" description="ANK" evidence="3">
    <location>
        <begin position="1442"/>
        <end position="1474"/>
    </location>
</feature>
<feature type="repeat" description="ANK" evidence="3">
    <location>
        <begin position="1273"/>
        <end position="1305"/>
    </location>
</feature>
<feature type="repeat" description="ANK" evidence="3">
    <location>
        <begin position="834"/>
        <end position="866"/>
    </location>
</feature>
<feature type="domain" description="Nephrocystin 3-like N-terminal" evidence="7">
    <location>
        <begin position="220"/>
        <end position="388"/>
    </location>
</feature>
<dbReference type="PRINTS" id="PR01415">
    <property type="entry name" value="ANKYRIN"/>
</dbReference>
<feature type="region of interest" description="Disordered" evidence="4">
    <location>
        <begin position="1026"/>
        <end position="1051"/>
    </location>
</feature>
<dbReference type="EMBL" id="DS985215">
    <property type="protein sequence ID" value="EEY15645.1"/>
    <property type="molecule type" value="Genomic_DNA"/>
</dbReference>
<dbReference type="Gene3D" id="1.20.120.1020">
    <property type="entry name" value="Prion-inhibition and propagation, HeLo domain"/>
    <property type="match status" value="1"/>
</dbReference>
<dbReference type="InterPro" id="IPR038305">
    <property type="entry name" value="HeLo_sf"/>
</dbReference>
<feature type="repeat" description="ANK" evidence="3">
    <location>
        <begin position="900"/>
        <end position="932"/>
    </location>
</feature>
<evidence type="ECO:0000256" key="4">
    <source>
        <dbReference type="SAM" id="MobiDB-lite"/>
    </source>
</evidence>
<feature type="repeat" description="ANK" evidence="3">
    <location>
        <begin position="1409"/>
        <end position="1441"/>
    </location>
</feature>
<gene>
    <name evidence="8" type="ORF">VDBG_01754</name>
</gene>
<dbReference type="KEGG" id="val:VDBG_01754"/>
<dbReference type="InterPro" id="IPR027417">
    <property type="entry name" value="P-loop_NTPase"/>
</dbReference>
<dbReference type="PANTHER" id="PTHR24123:SF33">
    <property type="entry name" value="PROTEIN HOS4"/>
    <property type="match status" value="1"/>
</dbReference>
<dbReference type="Pfam" id="PF12796">
    <property type="entry name" value="Ank_2"/>
    <property type="match status" value="9"/>
</dbReference>
<evidence type="ECO:0000313" key="8">
    <source>
        <dbReference type="EMBL" id="EEY15645.1"/>
    </source>
</evidence>
<dbReference type="Pfam" id="PF14479">
    <property type="entry name" value="HeLo"/>
    <property type="match status" value="1"/>
</dbReference>
<feature type="domain" description="Prion-inhibition and propagation HeLo" evidence="6">
    <location>
        <begin position="5"/>
        <end position="114"/>
    </location>
</feature>
<dbReference type="eggNOG" id="KOG0504">
    <property type="taxonomic scope" value="Eukaryota"/>
</dbReference>
<feature type="repeat" description="ANK" evidence="3">
    <location>
        <begin position="933"/>
        <end position="965"/>
    </location>
</feature>
<feature type="repeat" description="ANK" evidence="3">
    <location>
        <begin position="1174"/>
        <end position="1206"/>
    </location>
</feature>
<dbReference type="SMART" id="SM00248">
    <property type="entry name" value="ANK"/>
    <property type="match status" value="26"/>
</dbReference>
<dbReference type="GeneID" id="9535029"/>
<name>C9SB95_VERA1</name>
<evidence type="ECO:0000256" key="5">
    <source>
        <dbReference type="SAM" id="SignalP"/>
    </source>
</evidence>
<dbReference type="SUPFAM" id="SSF52540">
    <property type="entry name" value="P-loop containing nucleoside triphosphate hydrolases"/>
    <property type="match status" value="1"/>
</dbReference>
<dbReference type="InterPro" id="IPR051165">
    <property type="entry name" value="Multifunctional_ANK_Repeat"/>
</dbReference>
<dbReference type="Pfam" id="PF13637">
    <property type="entry name" value="Ank_4"/>
    <property type="match status" value="1"/>
</dbReference>
<dbReference type="PANTHER" id="PTHR24123">
    <property type="entry name" value="ANKYRIN REPEAT-CONTAINING"/>
    <property type="match status" value="1"/>
</dbReference>
<dbReference type="Pfam" id="PF24883">
    <property type="entry name" value="NPHP3_N"/>
    <property type="match status" value="1"/>
</dbReference>
<accession>C9SB95</accession>
<dbReference type="Proteomes" id="UP000008698">
    <property type="component" value="Unassembled WGS sequence"/>
</dbReference>
<keyword evidence="9" id="KW-1185">Reference proteome</keyword>
<protein>
    <submittedName>
        <fullName evidence="8">Ankyrin-1</fullName>
    </submittedName>
</protein>
<dbReference type="OMA" id="MFLWIKM"/>
<evidence type="ECO:0000259" key="7">
    <source>
        <dbReference type="Pfam" id="PF24883"/>
    </source>
</evidence>
<dbReference type="Gene3D" id="1.25.40.20">
    <property type="entry name" value="Ankyrin repeat-containing domain"/>
    <property type="match status" value="7"/>
</dbReference>
<keyword evidence="1" id="KW-0677">Repeat</keyword>
<feature type="repeat" description="ANK" evidence="3">
    <location>
        <begin position="1240"/>
        <end position="1272"/>
    </location>
</feature>
<dbReference type="InterPro" id="IPR002110">
    <property type="entry name" value="Ankyrin_rpt"/>
</dbReference>
<feature type="repeat" description="ANK" evidence="3">
    <location>
        <begin position="867"/>
        <end position="899"/>
    </location>
</feature>
<feature type="repeat" description="ANK" evidence="3">
    <location>
        <begin position="1373"/>
        <end position="1405"/>
    </location>
</feature>
<proteinExistence type="predicted"/>
<dbReference type="InterPro" id="IPR029498">
    <property type="entry name" value="HeLo_dom"/>
</dbReference>